<evidence type="ECO:0008006" key="5">
    <source>
        <dbReference type="Google" id="ProtNLM"/>
    </source>
</evidence>
<proteinExistence type="predicted"/>
<dbReference type="Proteomes" id="UP000663828">
    <property type="component" value="Unassembled WGS sequence"/>
</dbReference>
<dbReference type="Proteomes" id="UP000663852">
    <property type="component" value="Unassembled WGS sequence"/>
</dbReference>
<organism evidence="1 4">
    <name type="scientific">Adineta ricciae</name>
    <name type="common">Rotifer</name>
    <dbReference type="NCBI Taxonomy" id="249248"/>
    <lineage>
        <taxon>Eukaryota</taxon>
        <taxon>Metazoa</taxon>
        <taxon>Spiralia</taxon>
        <taxon>Gnathifera</taxon>
        <taxon>Rotifera</taxon>
        <taxon>Eurotatoria</taxon>
        <taxon>Bdelloidea</taxon>
        <taxon>Adinetida</taxon>
        <taxon>Adinetidae</taxon>
        <taxon>Adineta</taxon>
    </lineage>
</organism>
<evidence type="ECO:0000313" key="3">
    <source>
        <dbReference type="Proteomes" id="UP000663828"/>
    </source>
</evidence>
<dbReference type="OrthoDB" id="10013813at2759"/>
<sequence length="235" mass="26999">MEEYIKAAPDSQLSFPESKLLTTLLSREDQYDYNQLQTKSLPSDTQHLLHQISSFLQLPPSTTWMATKLLKKLLIQQHSINVLTILASVTLSSKYQDSPYQSIDYELLAQCCHIDDIQHIHAAEIDLLERLSYDIAVTTPDHFFSYLSNLNNDCKYFINQARSLFSLIVTQSSEISESLHEYPCSIIALSLLCMNTSDIFIFEQIKCFIAHKKDPSHYLNQLLHCTAQLRHVLSQ</sequence>
<evidence type="ECO:0000313" key="2">
    <source>
        <dbReference type="EMBL" id="CAF1388328.1"/>
    </source>
</evidence>
<gene>
    <name evidence="1" type="ORF">EDS130_LOCUS11469</name>
    <name evidence="2" type="ORF">XAT740_LOCUS33461</name>
</gene>
<accession>A0A814C093</accession>
<evidence type="ECO:0000313" key="1">
    <source>
        <dbReference type="EMBL" id="CAF0934337.1"/>
    </source>
</evidence>
<dbReference type="EMBL" id="CAJNOR010003195">
    <property type="protein sequence ID" value="CAF1388328.1"/>
    <property type="molecule type" value="Genomic_DNA"/>
</dbReference>
<dbReference type="InterPro" id="IPR036915">
    <property type="entry name" value="Cyclin-like_sf"/>
</dbReference>
<reference evidence="1" key="1">
    <citation type="submission" date="2021-02" db="EMBL/GenBank/DDBJ databases">
        <authorList>
            <person name="Nowell W R."/>
        </authorList>
    </citation>
    <scope>NUCLEOTIDE SEQUENCE</scope>
</reference>
<comment type="caution">
    <text evidence="1">The sequence shown here is derived from an EMBL/GenBank/DDBJ whole genome shotgun (WGS) entry which is preliminary data.</text>
</comment>
<name>A0A814C093_ADIRI</name>
<dbReference type="EMBL" id="CAJNOJ010000042">
    <property type="protein sequence ID" value="CAF0934337.1"/>
    <property type="molecule type" value="Genomic_DNA"/>
</dbReference>
<evidence type="ECO:0000313" key="4">
    <source>
        <dbReference type="Proteomes" id="UP000663852"/>
    </source>
</evidence>
<keyword evidence="3" id="KW-1185">Reference proteome</keyword>
<protein>
    <recommendedName>
        <fullName evidence="5">Cyclin N-terminal domain-containing protein</fullName>
    </recommendedName>
</protein>
<dbReference type="Gene3D" id="1.10.472.10">
    <property type="entry name" value="Cyclin-like"/>
    <property type="match status" value="2"/>
</dbReference>
<dbReference type="AlphaFoldDB" id="A0A814C093"/>
<dbReference type="SUPFAM" id="SSF47954">
    <property type="entry name" value="Cyclin-like"/>
    <property type="match status" value="1"/>
</dbReference>